<sequence>MVSRWSPSQKYALQRSQGRMSHAKIIVGIEFNSRSRIDNKYSIGLTQEWIDYRMSIFMKFTFQSLKKQTNPHFTALIQYADDSVNQIRKALEKYEPLPSHIQFIPRSHFHEFICHHINGYEYFYFVRLDCDDTYHKSLIQQLSDYQPKKTTCALINQSGYLYDFTRNRVVPVYFPSPPFYTLIYKTQDYLKEQKLFAGGHGAVIKLNHEILSKSGNRNYMIVVHKRNTLNQNLLRGRRFEEDPAKVAKILDQYI</sequence>
<keyword evidence="2" id="KW-1185">Reference proteome</keyword>
<dbReference type="EMBL" id="SIRE01000009">
    <property type="protein sequence ID" value="TBL78640.1"/>
    <property type="molecule type" value="Genomic_DNA"/>
</dbReference>
<proteinExistence type="predicted"/>
<protein>
    <recommendedName>
        <fullName evidence="3">Glycosyltransferase family 2 protein</fullName>
    </recommendedName>
</protein>
<evidence type="ECO:0000313" key="1">
    <source>
        <dbReference type="EMBL" id="TBL78640.1"/>
    </source>
</evidence>
<dbReference type="AlphaFoldDB" id="A0A4Q9DV26"/>
<dbReference type="Pfam" id="PF11316">
    <property type="entry name" value="Rhamno_transf"/>
    <property type="match status" value="1"/>
</dbReference>
<dbReference type="Proteomes" id="UP000293142">
    <property type="component" value="Unassembled WGS sequence"/>
</dbReference>
<dbReference type="InterPro" id="IPR021466">
    <property type="entry name" value="Put_rhamnosyl_transferase"/>
</dbReference>
<dbReference type="OrthoDB" id="9771846at2"/>
<evidence type="ECO:0000313" key="2">
    <source>
        <dbReference type="Proteomes" id="UP000293142"/>
    </source>
</evidence>
<comment type="caution">
    <text evidence="1">The sequence shown here is derived from an EMBL/GenBank/DDBJ whole genome shotgun (WGS) entry which is preliminary data.</text>
</comment>
<name>A0A4Q9DV26_9BACL</name>
<accession>A0A4Q9DV26</accession>
<reference evidence="1 2" key="1">
    <citation type="submission" date="2019-02" db="EMBL/GenBank/DDBJ databases">
        <title>Paenibacillus sp. nov., isolated from surface-sterilized tissue of Thalictrum simplex L.</title>
        <authorList>
            <person name="Tuo L."/>
        </authorList>
    </citation>
    <scope>NUCLEOTIDE SEQUENCE [LARGE SCALE GENOMIC DNA]</scope>
    <source>
        <strain evidence="1 2">N2SHLJ1</strain>
    </source>
</reference>
<evidence type="ECO:0008006" key="3">
    <source>
        <dbReference type="Google" id="ProtNLM"/>
    </source>
</evidence>
<gene>
    <name evidence="1" type="ORF">EYB31_14175</name>
</gene>
<organism evidence="1 2">
    <name type="scientific">Paenibacillus thalictri</name>
    <dbReference type="NCBI Taxonomy" id="2527873"/>
    <lineage>
        <taxon>Bacteria</taxon>
        <taxon>Bacillati</taxon>
        <taxon>Bacillota</taxon>
        <taxon>Bacilli</taxon>
        <taxon>Bacillales</taxon>
        <taxon>Paenibacillaceae</taxon>
        <taxon>Paenibacillus</taxon>
    </lineage>
</organism>